<accession>A0A6A5Q763</accession>
<evidence type="ECO:0000256" key="1">
    <source>
        <dbReference type="SAM" id="MobiDB-lite"/>
    </source>
</evidence>
<gene>
    <name evidence="2" type="ORF">BDU57DRAFT_566037</name>
</gene>
<name>A0A6A5Q763_AMPQU</name>
<dbReference type="AlphaFoldDB" id="A0A6A5Q763"/>
<keyword evidence="3" id="KW-1185">Reference proteome</keyword>
<sequence>MSSHCHTSFNMRLPVRQSFPAEHIQAFGSGRVDRVYLTFASDGTIEKAEAGLIDAPYKRMLIDDPAILCIFGKHADIIDMSAIHPAAKFRLDPLKLLEDENGEVDLASFDVGRLVDITHLPAASRYGWSENYLGKAIPTAEGEVHKRVREALISSNAKQTAWKRASKVRTNNAPLGATSPNLTQRRTVKARTDAGAVKVSDVTHSHVGSNNRKNAENTRTRAVKSPGYMVPSPPASKAPEESGLERRKPALPVRPYTQARKGRRNTPVPNGPQGQNMSLVYRQIIDQLSEDAQITYRNYVTVMRKEAAKDAQTRHQFHNELDTFVHQHNIVDLHNEYATIQKRSGSNKTYQLPTFGTDEIIAS</sequence>
<evidence type="ECO:0000313" key="2">
    <source>
        <dbReference type="EMBL" id="KAF1911395.1"/>
    </source>
</evidence>
<feature type="region of interest" description="Disordered" evidence="1">
    <location>
        <begin position="192"/>
        <end position="251"/>
    </location>
</feature>
<protein>
    <submittedName>
        <fullName evidence="2">Uncharacterized protein</fullName>
    </submittedName>
</protein>
<dbReference type="Proteomes" id="UP000800096">
    <property type="component" value="Unassembled WGS sequence"/>
</dbReference>
<dbReference type="OrthoDB" id="3745632at2759"/>
<dbReference type="EMBL" id="ML979144">
    <property type="protein sequence ID" value="KAF1911395.1"/>
    <property type="molecule type" value="Genomic_DNA"/>
</dbReference>
<evidence type="ECO:0000313" key="3">
    <source>
        <dbReference type="Proteomes" id="UP000800096"/>
    </source>
</evidence>
<feature type="compositionally biased region" description="Basic and acidic residues" evidence="1">
    <location>
        <begin position="238"/>
        <end position="248"/>
    </location>
</feature>
<proteinExistence type="predicted"/>
<reference evidence="2" key="1">
    <citation type="journal article" date="2020" name="Stud. Mycol.">
        <title>101 Dothideomycetes genomes: a test case for predicting lifestyles and emergence of pathogens.</title>
        <authorList>
            <person name="Haridas S."/>
            <person name="Albert R."/>
            <person name="Binder M."/>
            <person name="Bloem J."/>
            <person name="Labutti K."/>
            <person name="Salamov A."/>
            <person name="Andreopoulos B."/>
            <person name="Baker S."/>
            <person name="Barry K."/>
            <person name="Bills G."/>
            <person name="Bluhm B."/>
            <person name="Cannon C."/>
            <person name="Castanera R."/>
            <person name="Culley D."/>
            <person name="Daum C."/>
            <person name="Ezra D."/>
            <person name="Gonzalez J."/>
            <person name="Henrissat B."/>
            <person name="Kuo A."/>
            <person name="Liang C."/>
            <person name="Lipzen A."/>
            <person name="Lutzoni F."/>
            <person name="Magnuson J."/>
            <person name="Mondo S."/>
            <person name="Nolan M."/>
            <person name="Ohm R."/>
            <person name="Pangilinan J."/>
            <person name="Park H.-J."/>
            <person name="Ramirez L."/>
            <person name="Alfaro M."/>
            <person name="Sun H."/>
            <person name="Tritt A."/>
            <person name="Yoshinaga Y."/>
            <person name="Zwiers L.-H."/>
            <person name="Turgeon B."/>
            <person name="Goodwin S."/>
            <person name="Spatafora J."/>
            <person name="Crous P."/>
            <person name="Grigoriev I."/>
        </authorList>
    </citation>
    <scope>NUCLEOTIDE SEQUENCE</scope>
    <source>
        <strain evidence="2">HMLAC05119</strain>
    </source>
</reference>
<organism evidence="2 3">
    <name type="scientific">Ampelomyces quisqualis</name>
    <name type="common">Powdery mildew agent</name>
    <dbReference type="NCBI Taxonomy" id="50730"/>
    <lineage>
        <taxon>Eukaryota</taxon>
        <taxon>Fungi</taxon>
        <taxon>Dikarya</taxon>
        <taxon>Ascomycota</taxon>
        <taxon>Pezizomycotina</taxon>
        <taxon>Dothideomycetes</taxon>
        <taxon>Pleosporomycetidae</taxon>
        <taxon>Pleosporales</taxon>
        <taxon>Pleosporineae</taxon>
        <taxon>Phaeosphaeriaceae</taxon>
        <taxon>Ampelomyces</taxon>
    </lineage>
</organism>
<feature type="region of interest" description="Disordered" evidence="1">
    <location>
        <begin position="256"/>
        <end position="275"/>
    </location>
</feature>